<dbReference type="EMBL" id="CAKOGP040001980">
    <property type="protein sequence ID" value="CAJ1958944.1"/>
    <property type="molecule type" value="Genomic_DNA"/>
</dbReference>
<reference evidence="1" key="1">
    <citation type="submission" date="2023-08" db="EMBL/GenBank/DDBJ databases">
        <authorList>
            <person name="Audoor S."/>
            <person name="Bilcke G."/>
        </authorList>
    </citation>
    <scope>NUCLEOTIDE SEQUENCE</scope>
</reference>
<organism evidence="1 2">
    <name type="scientific">Cylindrotheca closterium</name>
    <dbReference type="NCBI Taxonomy" id="2856"/>
    <lineage>
        <taxon>Eukaryota</taxon>
        <taxon>Sar</taxon>
        <taxon>Stramenopiles</taxon>
        <taxon>Ochrophyta</taxon>
        <taxon>Bacillariophyta</taxon>
        <taxon>Bacillariophyceae</taxon>
        <taxon>Bacillariophycidae</taxon>
        <taxon>Bacillariales</taxon>
        <taxon>Bacillariaceae</taxon>
        <taxon>Cylindrotheca</taxon>
    </lineage>
</organism>
<dbReference type="Proteomes" id="UP001295423">
    <property type="component" value="Unassembled WGS sequence"/>
</dbReference>
<dbReference type="Gene3D" id="1.25.40.10">
    <property type="entry name" value="Tetratricopeptide repeat domain"/>
    <property type="match status" value="1"/>
</dbReference>
<name>A0AAD2G1F4_9STRA</name>
<comment type="caution">
    <text evidence="1">The sequence shown here is derived from an EMBL/GenBank/DDBJ whole genome shotgun (WGS) entry which is preliminary data.</text>
</comment>
<gene>
    <name evidence="1" type="ORF">CYCCA115_LOCUS17430</name>
</gene>
<evidence type="ECO:0000313" key="1">
    <source>
        <dbReference type="EMBL" id="CAJ1958944.1"/>
    </source>
</evidence>
<dbReference type="InterPro" id="IPR011990">
    <property type="entry name" value="TPR-like_helical_dom_sf"/>
</dbReference>
<dbReference type="AlphaFoldDB" id="A0AAD2G1F4"/>
<dbReference type="SUPFAM" id="SSF48452">
    <property type="entry name" value="TPR-like"/>
    <property type="match status" value="1"/>
</dbReference>
<protein>
    <submittedName>
        <fullName evidence="1">Uncharacterized protein</fullName>
    </submittedName>
</protein>
<proteinExistence type="predicted"/>
<sequence>MATSNASNEKTESSFLRSPHTWESLGKIEKDDDFYQALDFEHFNSAQQAAITGDSDDFVQLRAALDARTKHNGRDLHKRCFRAIQERVQMKERNGCFNFDLVNNFVHAEPIGCFTVSPCKGYIAIGTHCGGNYDGGGSIQIFEIATGQAVNQGYGGIEGGIGWSGHARMMQWIPEEDRKGIIAYCYHTNGFGYCYPTDEMEYPEIECFPLDGKDEPCPFTLSPTGTFAIGYGYNEEETVPGGTTDGDDELEYFDNEVPDHLKDEDGDAPGLGDWNYMMFANGGERLQGTTYNSAIAVDMDTRKLIYIAEGVRGESAWTQDGNLFAHSSPHLTIRNAATGEIIQEFPEYKGASELHWAVVYEEKTAEKANDSEDDEQVQQYRLAMVVGGQYDPNYSAKDEAVLGTLGNSVMEKLRKAKRARMEFKPPGVYVFDVSMEQQEFLCQLPTSTGFPTRNMFFADQNLWSWSPCGTMGAAMDKTAKVEIWHMPKGAKENDENPVFQKLSGFSVSESTLAIAFGKDSSVVTIGENVLEFSNAKDGSIIRTVDRAQFATAYAELSPVGASAMRVGDKDFGDEDAYNSFETNYSLLPILDKAGNAFNACSTKKGALLCPITMLEEAMKHCHFSFNNSHSWPLEWADFKTCESLRDLIDDPLFPLPKDMREKVRLAAETPTVMPQVKTLVNEDASVTASNLVESWLEMKEKDIESQGGGIIQDQLYDVCLVYINEGQIEKALDLATKIKPVFISRTSALCDAATMLLMKGQSEDAKPFVHEANSSLESFDVTKYTNLTFLYAPFMAMELALGDEEKARSFEAKAREDIDNENNPGEKYRCLARSFFLVERFTSAIGVLDEGRQKHLNYSRIIPIFLENKKVNNDVIVGLMNAVIMKATSADSGSFSSSQNIAMAISQCFAERGEHEKALELMKDHDKLFKSIRTVEAEIDVIRRLKEANEEAKAMAALDERIKQSRPYKSSLNSWLRALVVLELDSEYPADLLNELLAEMEKAIPAELNSRYTGPERFIEDLAWVEGRLGREDQFLAILKQSVNRQNFQLIAYLSLLNGSRSDNCRDIIFAELKQTVEGNPATVDSFLSLAHASHSMGNQSSMETYFEIAAQMASKNDDPSSKLRQVMQSQLKVNDLGGAYQTWRRVVPGDRSYIGREFLEALMKVKHYSGVMQYVEQLPSKDGKTNATFSAICFTYNGIGDDVHSWR</sequence>
<evidence type="ECO:0000313" key="2">
    <source>
        <dbReference type="Proteomes" id="UP001295423"/>
    </source>
</evidence>
<dbReference type="SUPFAM" id="SSF82171">
    <property type="entry name" value="DPP6 N-terminal domain-like"/>
    <property type="match status" value="1"/>
</dbReference>
<accession>A0AAD2G1F4</accession>
<keyword evidence="2" id="KW-1185">Reference proteome</keyword>